<keyword evidence="2" id="KW-1185">Reference proteome</keyword>
<sequence>MVVNVCLRFIDYKRFPAGQRSADGALFPKPYILRRAIGIFLQPQRGSSRCSGSNPPSPPPSLQDGDLFTYHVLCTDSTSPHSLHSSSNKVLAFLSGVDQTVQPTLRVVGNVPLSCKIQTRQVELSWMKFRVFVLPPMRLGICSRTLQWLEFQQMVSPQHTLLVAYPEDPQNTAILISTSSSSNTTLVAHSPSSGTSQIRCIVVPGIQILVFHHLVSIGQEMETSLHMGRILLDSHTPPLRRIPTPTRRRSKAHYALDSAVYIPPGDITGIVPSFRSINLTDELNLVHTIDITINSSIVAQNDGSLVQDGVSCIPFALCGGWGVWRVGEGGQFSFGVARTGGVASGRNDRWCQDEEREACVDIRANR</sequence>
<proteinExistence type="predicted"/>
<reference evidence="1 2" key="1">
    <citation type="journal article" date="2019" name="Nat. Ecol. Evol.">
        <title>Megaphylogeny resolves global patterns of mushroom evolution.</title>
        <authorList>
            <person name="Varga T."/>
            <person name="Krizsan K."/>
            <person name="Foldi C."/>
            <person name="Dima B."/>
            <person name="Sanchez-Garcia M."/>
            <person name="Sanchez-Ramirez S."/>
            <person name="Szollosi G.J."/>
            <person name="Szarkandi J.G."/>
            <person name="Papp V."/>
            <person name="Albert L."/>
            <person name="Andreopoulos W."/>
            <person name="Angelini C."/>
            <person name="Antonin V."/>
            <person name="Barry K.W."/>
            <person name="Bougher N.L."/>
            <person name="Buchanan P."/>
            <person name="Buyck B."/>
            <person name="Bense V."/>
            <person name="Catcheside P."/>
            <person name="Chovatia M."/>
            <person name="Cooper J."/>
            <person name="Damon W."/>
            <person name="Desjardin D."/>
            <person name="Finy P."/>
            <person name="Geml J."/>
            <person name="Haridas S."/>
            <person name="Hughes K."/>
            <person name="Justo A."/>
            <person name="Karasinski D."/>
            <person name="Kautmanova I."/>
            <person name="Kiss B."/>
            <person name="Kocsube S."/>
            <person name="Kotiranta H."/>
            <person name="LaButti K.M."/>
            <person name="Lechner B.E."/>
            <person name="Liimatainen K."/>
            <person name="Lipzen A."/>
            <person name="Lukacs Z."/>
            <person name="Mihaltcheva S."/>
            <person name="Morgado L.N."/>
            <person name="Niskanen T."/>
            <person name="Noordeloos M.E."/>
            <person name="Ohm R.A."/>
            <person name="Ortiz-Santana B."/>
            <person name="Ovrebo C."/>
            <person name="Racz N."/>
            <person name="Riley R."/>
            <person name="Savchenko A."/>
            <person name="Shiryaev A."/>
            <person name="Soop K."/>
            <person name="Spirin V."/>
            <person name="Szebenyi C."/>
            <person name="Tomsovsky M."/>
            <person name="Tulloss R.E."/>
            <person name="Uehling J."/>
            <person name="Grigoriev I.V."/>
            <person name="Vagvolgyi C."/>
            <person name="Papp T."/>
            <person name="Martin F.M."/>
            <person name="Miettinen O."/>
            <person name="Hibbett D.S."/>
            <person name="Nagy L.G."/>
        </authorList>
    </citation>
    <scope>NUCLEOTIDE SEQUENCE [LARGE SCALE GENOMIC DNA]</scope>
    <source>
        <strain evidence="1 2">NL-1719</strain>
    </source>
</reference>
<organism evidence="1 2">
    <name type="scientific">Pluteus cervinus</name>
    <dbReference type="NCBI Taxonomy" id="181527"/>
    <lineage>
        <taxon>Eukaryota</taxon>
        <taxon>Fungi</taxon>
        <taxon>Dikarya</taxon>
        <taxon>Basidiomycota</taxon>
        <taxon>Agaricomycotina</taxon>
        <taxon>Agaricomycetes</taxon>
        <taxon>Agaricomycetidae</taxon>
        <taxon>Agaricales</taxon>
        <taxon>Pluteineae</taxon>
        <taxon>Pluteaceae</taxon>
        <taxon>Pluteus</taxon>
    </lineage>
</organism>
<gene>
    <name evidence="1" type="ORF">BDN72DRAFT_115629</name>
</gene>
<protein>
    <submittedName>
        <fullName evidence="1">Uncharacterized protein</fullName>
    </submittedName>
</protein>
<accession>A0ACD3AN81</accession>
<dbReference type="EMBL" id="ML208386">
    <property type="protein sequence ID" value="TFK67077.1"/>
    <property type="molecule type" value="Genomic_DNA"/>
</dbReference>
<dbReference type="Proteomes" id="UP000308600">
    <property type="component" value="Unassembled WGS sequence"/>
</dbReference>
<evidence type="ECO:0000313" key="1">
    <source>
        <dbReference type="EMBL" id="TFK67077.1"/>
    </source>
</evidence>
<evidence type="ECO:0000313" key="2">
    <source>
        <dbReference type="Proteomes" id="UP000308600"/>
    </source>
</evidence>
<name>A0ACD3AN81_9AGAR</name>